<dbReference type="PANTHER" id="PTHR43132:SF8">
    <property type="entry name" value="HTH-TYPE TRANSCRIPTIONAL REGULATOR KMTR"/>
    <property type="match status" value="1"/>
</dbReference>
<dbReference type="PROSITE" id="PS50987">
    <property type="entry name" value="HTH_ARSR_2"/>
    <property type="match status" value="1"/>
</dbReference>
<evidence type="ECO:0000256" key="4">
    <source>
        <dbReference type="SAM" id="MobiDB-lite"/>
    </source>
</evidence>
<keyword evidence="2" id="KW-0238">DNA-binding</keyword>
<dbReference type="Pfam" id="PF01022">
    <property type="entry name" value="HTH_5"/>
    <property type="match status" value="1"/>
</dbReference>
<accession>A0ABS6HJH8</accession>
<evidence type="ECO:0000256" key="2">
    <source>
        <dbReference type="ARBA" id="ARBA00023125"/>
    </source>
</evidence>
<protein>
    <submittedName>
        <fullName evidence="6">Metalloregulator ArsR/SmtB family transcription factor</fullName>
    </submittedName>
</protein>
<dbReference type="InterPro" id="IPR051011">
    <property type="entry name" value="Metal_resp_trans_reg"/>
</dbReference>
<comment type="caution">
    <text evidence="6">The sequence shown here is derived from an EMBL/GenBank/DDBJ whole genome shotgun (WGS) entry which is preliminary data.</text>
</comment>
<name>A0ABS6HJH8_MYCGD</name>
<dbReference type="InterPro" id="IPR036388">
    <property type="entry name" value="WH-like_DNA-bd_sf"/>
</dbReference>
<keyword evidence="7" id="KW-1185">Reference proteome</keyword>
<dbReference type="NCBIfam" id="NF033788">
    <property type="entry name" value="HTH_metalloreg"/>
    <property type="match status" value="1"/>
</dbReference>
<dbReference type="InterPro" id="IPR036390">
    <property type="entry name" value="WH_DNA-bd_sf"/>
</dbReference>
<dbReference type="PRINTS" id="PR00778">
    <property type="entry name" value="HTHARSR"/>
</dbReference>
<dbReference type="RefSeq" id="WP_214394511.1">
    <property type="nucleotide sequence ID" value="NZ_JAHBOL010000020.1"/>
</dbReference>
<keyword evidence="1" id="KW-0805">Transcription regulation</keyword>
<feature type="region of interest" description="Disordered" evidence="4">
    <location>
        <begin position="1"/>
        <end position="25"/>
    </location>
</feature>
<dbReference type="SMART" id="SM00418">
    <property type="entry name" value="HTH_ARSR"/>
    <property type="match status" value="1"/>
</dbReference>
<dbReference type="Gene3D" id="1.10.10.10">
    <property type="entry name" value="Winged helix-like DNA-binding domain superfamily/Winged helix DNA-binding domain"/>
    <property type="match status" value="1"/>
</dbReference>
<dbReference type="InterPro" id="IPR001845">
    <property type="entry name" value="HTH_ArsR_DNA-bd_dom"/>
</dbReference>
<dbReference type="CDD" id="cd00090">
    <property type="entry name" value="HTH_ARSR"/>
    <property type="match status" value="1"/>
</dbReference>
<keyword evidence="3" id="KW-0804">Transcription</keyword>
<proteinExistence type="predicted"/>
<dbReference type="SUPFAM" id="SSF46785">
    <property type="entry name" value="Winged helix' DNA-binding domain"/>
    <property type="match status" value="1"/>
</dbReference>
<feature type="domain" description="HTH arsR-type" evidence="5">
    <location>
        <begin position="24"/>
        <end position="118"/>
    </location>
</feature>
<dbReference type="PANTHER" id="PTHR43132">
    <property type="entry name" value="ARSENICAL RESISTANCE OPERON REPRESSOR ARSR-RELATED"/>
    <property type="match status" value="1"/>
</dbReference>
<evidence type="ECO:0000313" key="6">
    <source>
        <dbReference type="EMBL" id="MBU8822735.1"/>
    </source>
</evidence>
<evidence type="ECO:0000313" key="7">
    <source>
        <dbReference type="Proteomes" id="UP000696413"/>
    </source>
</evidence>
<dbReference type="InterPro" id="IPR011991">
    <property type="entry name" value="ArsR-like_HTH"/>
</dbReference>
<gene>
    <name evidence="6" type="ORF">KL859_07555</name>
</gene>
<reference evidence="6 7" key="1">
    <citation type="submission" date="2021-05" db="EMBL/GenBank/DDBJ databases">
        <title>Draft Genome Sequences of Clinical Respiratory Isolates of Mycobacterium goodii Recovered in Ireland.</title>
        <authorList>
            <person name="Flanagan P.R."/>
            <person name="Mok S."/>
            <person name="Roycroft E."/>
            <person name="Rogers T.R."/>
            <person name="Fitzgibbon M."/>
        </authorList>
    </citation>
    <scope>NUCLEOTIDE SEQUENCE [LARGE SCALE GENOMIC DNA]</scope>
    <source>
        <strain evidence="6 7">14IE55</strain>
    </source>
</reference>
<dbReference type="EMBL" id="JAHBOM010000005">
    <property type="protein sequence ID" value="MBU8822735.1"/>
    <property type="molecule type" value="Genomic_DNA"/>
</dbReference>
<dbReference type="Proteomes" id="UP000696413">
    <property type="component" value="Unassembled WGS sequence"/>
</dbReference>
<evidence type="ECO:0000256" key="1">
    <source>
        <dbReference type="ARBA" id="ARBA00023015"/>
    </source>
</evidence>
<evidence type="ECO:0000259" key="5">
    <source>
        <dbReference type="PROSITE" id="PS50987"/>
    </source>
</evidence>
<evidence type="ECO:0000256" key="3">
    <source>
        <dbReference type="ARBA" id="ARBA00023163"/>
    </source>
</evidence>
<organism evidence="6 7">
    <name type="scientific">Mycolicibacterium goodii</name>
    <name type="common">Mycobacterium goodii</name>
    <dbReference type="NCBI Taxonomy" id="134601"/>
    <lineage>
        <taxon>Bacteria</taxon>
        <taxon>Bacillati</taxon>
        <taxon>Actinomycetota</taxon>
        <taxon>Actinomycetes</taxon>
        <taxon>Mycobacteriales</taxon>
        <taxon>Mycobacteriaceae</taxon>
        <taxon>Mycolicibacterium</taxon>
    </lineage>
</organism>
<sequence length="125" mass="13694">MTPTAPREPLSLSPPASLRHDTEPDAQRLDTASDLFRMLADSTRLHLLWLLAQGESDVAALTAATGATRTSISQHLAKLRFAGLVATRRDGRHIIYRLADGHLTRLVQEGLNHADHRVTGEPPHP</sequence>